<dbReference type="Gene3D" id="3.10.20.370">
    <property type="match status" value="1"/>
</dbReference>
<keyword evidence="2" id="KW-0472">Membrane</keyword>
<keyword evidence="2" id="KW-0812">Transmembrane</keyword>
<keyword evidence="5" id="KW-1185">Reference proteome</keyword>
<gene>
    <name evidence="4" type="ORF">V8G54_004937</name>
</gene>
<dbReference type="EMBL" id="CP144700">
    <property type="protein sequence ID" value="WVZ26393.1"/>
    <property type="molecule type" value="Genomic_DNA"/>
</dbReference>
<protein>
    <recommendedName>
        <fullName evidence="3">Reverse transcriptase/retrotransposon-derived protein RNase H-like domain-containing protein</fullName>
    </recommendedName>
</protein>
<feature type="region of interest" description="Disordered" evidence="1">
    <location>
        <begin position="357"/>
        <end position="380"/>
    </location>
</feature>
<dbReference type="InterPro" id="IPR043502">
    <property type="entry name" value="DNA/RNA_pol_sf"/>
</dbReference>
<accession>A0AAQ3PI17</accession>
<evidence type="ECO:0000259" key="3">
    <source>
        <dbReference type="Pfam" id="PF17919"/>
    </source>
</evidence>
<dbReference type="Proteomes" id="UP001374535">
    <property type="component" value="Chromosome 1"/>
</dbReference>
<dbReference type="SUPFAM" id="SSF56672">
    <property type="entry name" value="DNA/RNA polymerases"/>
    <property type="match status" value="1"/>
</dbReference>
<proteinExistence type="predicted"/>
<feature type="domain" description="Reverse transcriptase/retrotransposon-derived protein RNase H-like" evidence="3">
    <location>
        <begin position="43"/>
        <end position="111"/>
    </location>
</feature>
<dbReference type="PANTHER" id="PTHR34072">
    <property type="entry name" value="ENZYMATIC POLYPROTEIN-RELATED"/>
    <property type="match status" value="1"/>
</dbReference>
<feature type="compositionally biased region" description="Low complexity" evidence="1">
    <location>
        <begin position="357"/>
        <end position="369"/>
    </location>
</feature>
<evidence type="ECO:0000313" key="5">
    <source>
        <dbReference type="Proteomes" id="UP001374535"/>
    </source>
</evidence>
<feature type="transmembrane region" description="Helical" evidence="2">
    <location>
        <begin position="299"/>
        <end position="324"/>
    </location>
</feature>
<dbReference type="PANTHER" id="PTHR34072:SF50">
    <property type="entry name" value="NUCLEOTIDYLTRANSFERASE, RIBONUCLEASE H"/>
    <property type="match status" value="1"/>
</dbReference>
<evidence type="ECO:0000256" key="2">
    <source>
        <dbReference type="SAM" id="Phobius"/>
    </source>
</evidence>
<dbReference type="Pfam" id="PF17919">
    <property type="entry name" value="RT_RNaseH_2"/>
    <property type="match status" value="1"/>
</dbReference>
<dbReference type="AlphaFoldDB" id="A0AAQ3PI17"/>
<name>A0AAQ3PI17_VIGMU</name>
<reference evidence="4 5" key="1">
    <citation type="journal article" date="2023" name="Life. Sci Alliance">
        <title>Evolutionary insights into 3D genome organization and epigenetic landscape of Vigna mungo.</title>
        <authorList>
            <person name="Junaid A."/>
            <person name="Singh B."/>
            <person name="Bhatia S."/>
        </authorList>
    </citation>
    <scope>NUCLEOTIDE SEQUENCE [LARGE SCALE GENOMIC DNA]</scope>
    <source>
        <strain evidence="4">Urdbean</strain>
    </source>
</reference>
<organism evidence="4 5">
    <name type="scientific">Vigna mungo</name>
    <name type="common">Black gram</name>
    <name type="synonym">Phaseolus mungo</name>
    <dbReference type="NCBI Taxonomy" id="3915"/>
    <lineage>
        <taxon>Eukaryota</taxon>
        <taxon>Viridiplantae</taxon>
        <taxon>Streptophyta</taxon>
        <taxon>Embryophyta</taxon>
        <taxon>Tracheophyta</taxon>
        <taxon>Spermatophyta</taxon>
        <taxon>Magnoliopsida</taxon>
        <taxon>eudicotyledons</taxon>
        <taxon>Gunneridae</taxon>
        <taxon>Pentapetalae</taxon>
        <taxon>rosids</taxon>
        <taxon>fabids</taxon>
        <taxon>Fabales</taxon>
        <taxon>Fabaceae</taxon>
        <taxon>Papilionoideae</taxon>
        <taxon>50 kb inversion clade</taxon>
        <taxon>NPAAA clade</taxon>
        <taxon>indigoferoid/millettioid clade</taxon>
        <taxon>Phaseoleae</taxon>
        <taxon>Vigna</taxon>
    </lineage>
</organism>
<keyword evidence="2" id="KW-1133">Transmembrane helix</keyword>
<evidence type="ECO:0000313" key="4">
    <source>
        <dbReference type="EMBL" id="WVZ26393.1"/>
    </source>
</evidence>
<evidence type="ECO:0000256" key="1">
    <source>
        <dbReference type="SAM" id="MobiDB-lite"/>
    </source>
</evidence>
<feature type="transmembrane region" description="Helical" evidence="2">
    <location>
        <begin position="275"/>
        <end position="293"/>
    </location>
</feature>
<feature type="region of interest" description="Disordered" evidence="1">
    <location>
        <begin position="235"/>
        <end position="254"/>
    </location>
</feature>
<dbReference type="InterPro" id="IPR041577">
    <property type="entry name" value="RT_RNaseH_2"/>
</dbReference>
<sequence length="433" mass="48181">MTTSTPSSELSQILEIIKKCDCDHAREMTKLRNELEDFKANLEDFSKPFVLETDASRLGIGAVFSQDKHPIAFFSKKLSTRLAKQSTYTREFYVITEAIAKFRHYLLGKPVHSHYSWLGGLLYWKEIIVVPGEQPIRDQILSEYQSSPIGDTKLQSIIIDFSQGKLVHSHCSWLGGLLYWKETIVVPVLKHREIMRGATTIPQILVQWEALGEHEGEQSQEENIEARRREKIISNQGQVASPHGADVEGNGKHVRQPNARLRGTLITPLNNARTITQIIVLGLTAIATIKLFLQHGNHLSLFLGIPGIGFPLLRACLLVLIPHLSGLTPKDLRMMDKDTASGICRTEAERNILTLPRAASSSASRSTALRPRHHAPSSSSSACCLDAIDVALPRSASASVFAPPLFTWQPRFSSLHVKRNRKKALALCTLKGL</sequence>